<dbReference type="GeneID" id="100893130"/>
<dbReference type="InterPro" id="IPR001680">
    <property type="entry name" value="WD40_rpt"/>
</dbReference>
<feature type="region of interest" description="Disordered" evidence="9">
    <location>
        <begin position="409"/>
        <end position="467"/>
    </location>
</feature>
<evidence type="ECO:0000313" key="11">
    <source>
        <dbReference type="Proteomes" id="UP000007110"/>
    </source>
</evidence>
<evidence type="ECO:0000256" key="2">
    <source>
        <dbReference type="ARBA" id="ARBA00022574"/>
    </source>
</evidence>
<dbReference type="InterPro" id="IPR052415">
    <property type="entry name" value="Diphthine_MTase"/>
</dbReference>
<feature type="compositionally biased region" description="Basic and acidic residues" evidence="9">
    <location>
        <begin position="494"/>
        <end position="507"/>
    </location>
</feature>
<evidence type="ECO:0000256" key="7">
    <source>
        <dbReference type="ARBA" id="ARBA00047551"/>
    </source>
</evidence>
<dbReference type="OrthoDB" id="1930760at2759"/>
<dbReference type="Proteomes" id="UP000007110">
    <property type="component" value="Unassembled WGS sequence"/>
</dbReference>
<evidence type="ECO:0000256" key="9">
    <source>
        <dbReference type="SAM" id="MobiDB-lite"/>
    </source>
</evidence>
<evidence type="ECO:0000256" key="6">
    <source>
        <dbReference type="ARBA" id="ARBA00039131"/>
    </source>
</evidence>
<comment type="catalytic activity">
    <reaction evidence="7">
        <text>diphthine methyl ester-[translation elongation factor 2] + H2O = diphthine-[translation elongation factor 2] + methanol + H(+)</text>
        <dbReference type="Rhea" id="RHEA:42656"/>
        <dbReference type="Rhea" id="RHEA-COMP:10172"/>
        <dbReference type="Rhea" id="RHEA-COMP:10173"/>
        <dbReference type="ChEBI" id="CHEBI:15377"/>
        <dbReference type="ChEBI" id="CHEBI:15378"/>
        <dbReference type="ChEBI" id="CHEBI:17790"/>
        <dbReference type="ChEBI" id="CHEBI:79005"/>
        <dbReference type="ChEBI" id="CHEBI:82696"/>
        <dbReference type="EC" id="3.1.1.97"/>
    </reaction>
</comment>
<dbReference type="SMART" id="SM00320">
    <property type="entry name" value="WD40"/>
    <property type="match status" value="3"/>
</dbReference>
<evidence type="ECO:0000256" key="1">
    <source>
        <dbReference type="ARBA" id="ARBA00005156"/>
    </source>
</evidence>
<dbReference type="Gene3D" id="2.130.10.10">
    <property type="entry name" value="YVTN repeat-like/Quinoprotein amine dehydrogenase"/>
    <property type="match status" value="1"/>
</dbReference>
<reference evidence="11" key="1">
    <citation type="submission" date="2015-02" db="EMBL/GenBank/DDBJ databases">
        <title>Genome sequencing for Strongylocentrotus purpuratus.</title>
        <authorList>
            <person name="Murali S."/>
            <person name="Liu Y."/>
            <person name="Vee V."/>
            <person name="English A."/>
            <person name="Wang M."/>
            <person name="Skinner E."/>
            <person name="Han Y."/>
            <person name="Muzny D.M."/>
            <person name="Worley K.C."/>
            <person name="Gibbs R.A."/>
        </authorList>
    </citation>
    <scope>NUCLEOTIDE SEQUENCE</scope>
</reference>
<keyword evidence="11" id="KW-1185">Reference proteome</keyword>
<dbReference type="GO" id="GO:0005737">
    <property type="term" value="C:cytoplasm"/>
    <property type="evidence" value="ECO:0000318"/>
    <property type="project" value="GO_Central"/>
</dbReference>
<evidence type="ECO:0000256" key="8">
    <source>
        <dbReference type="PROSITE-ProRule" id="PRU00221"/>
    </source>
</evidence>
<evidence type="ECO:0000313" key="10">
    <source>
        <dbReference type="EnsemblMetazoa" id="XP_030847143"/>
    </source>
</evidence>
<feature type="compositionally biased region" description="Polar residues" evidence="9">
    <location>
        <begin position="456"/>
        <end position="465"/>
    </location>
</feature>
<name>A0A7M7P773_STRPU</name>
<evidence type="ECO:0000256" key="3">
    <source>
        <dbReference type="ARBA" id="ARBA00022737"/>
    </source>
</evidence>
<sequence length="537" mass="58929">MFEAGNMLGRIATQCKIDTGLYADSVEWCPTPTLQDYVVCGTYELQEDASTGNGQAQDSEDEATDNRKSTRKGHLQLYKLQVEETLSSDVNGTLEEVQKIDMPGILDIKWNQHLTDGKTHLGLVDAEGDLQLLTLNKTEVAKIKLVNSQLIPSSKTNLGQDCLGLSLDWSTGKYASNQPSIICSDSKGRLSLCTAQEGASSFVVQQQWLAHGFEAWITAFNYWSSSVVYSGGDDCKFKGWDTRTDCQQPLFTSKRHMMGICSLHSNPFKEFCLASGSYDENVFLWDTRSMRCPTSELSVGGGVWRLKWCPLDGSLLLAACMHNGFHIIDCNEANTGNGSMSVIASYMDHGSLAYGADWCRTTLQAVSQPCDTLPTHNIGSPVHSDCLFSTTPLAPGSELSQIESAPPLLEKGLPVSNTSSSAKDSILPSDRLDGGAHEKGSPLKNESMGSYDCHGSSAQDQTSKSEQLELDVKLSKVTQDLSLAENIDQSRPMKGTEKAESSNRPEESSYNTNRLIGTCSFYDHHFHLWTWNQMETL</sequence>
<dbReference type="GO" id="GO:0061685">
    <property type="term" value="F:diphthine methylesterase activity"/>
    <property type="evidence" value="ECO:0000318"/>
    <property type="project" value="GO_Central"/>
</dbReference>
<comment type="similarity">
    <text evidence="5">Belongs to the DPH7 family.</text>
</comment>
<dbReference type="GO" id="GO:0017183">
    <property type="term" value="P:protein histidyl modification to diphthamide"/>
    <property type="evidence" value="ECO:0000318"/>
    <property type="project" value="GO_Central"/>
</dbReference>
<dbReference type="PANTHER" id="PTHR46042">
    <property type="entry name" value="DIPHTHINE METHYLTRANSFERASE"/>
    <property type="match status" value="1"/>
</dbReference>
<feature type="repeat" description="WD" evidence="8">
    <location>
        <begin position="273"/>
        <end position="295"/>
    </location>
</feature>
<dbReference type="PANTHER" id="PTHR46042:SF1">
    <property type="entry name" value="DIPHTHINE METHYLTRANSFERASE"/>
    <property type="match status" value="1"/>
</dbReference>
<dbReference type="PROSITE" id="PS50082">
    <property type="entry name" value="WD_REPEATS_2"/>
    <property type="match status" value="1"/>
</dbReference>
<dbReference type="AlphaFoldDB" id="A0A7M7P773"/>
<dbReference type="SUPFAM" id="SSF50978">
    <property type="entry name" value="WD40 repeat-like"/>
    <property type="match status" value="1"/>
</dbReference>
<dbReference type="EnsemblMetazoa" id="XM_030991283">
    <property type="protein sequence ID" value="XP_030847143"/>
    <property type="gene ID" value="LOC100893130"/>
</dbReference>
<dbReference type="RefSeq" id="XP_030847143.1">
    <property type="nucleotide sequence ID" value="XM_030991283.1"/>
</dbReference>
<dbReference type="EC" id="3.1.1.97" evidence="6"/>
<accession>A0A7M7P773</accession>
<evidence type="ECO:0000256" key="5">
    <source>
        <dbReference type="ARBA" id="ARBA00038092"/>
    </source>
</evidence>
<dbReference type="InterPro" id="IPR015943">
    <property type="entry name" value="WD40/YVTN_repeat-like_dom_sf"/>
</dbReference>
<dbReference type="InParanoid" id="A0A7M7P773"/>
<reference evidence="10" key="2">
    <citation type="submission" date="2021-01" db="UniProtKB">
        <authorList>
            <consortium name="EnsemblMetazoa"/>
        </authorList>
    </citation>
    <scope>IDENTIFICATION</scope>
</reference>
<keyword evidence="3" id="KW-0677">Repeat</keyword>
<protein>
    <recommendedName>
        <fullName evidence="6">methylated diphthine methylhydrolase</fullName>
        <ecNumber evidence="6">3.1.1.97</ecNumber>
    </recommendedName>
</protein>
<comment type="pathway">
    <text evidence="1">Protein modification; peptidyl-diphthamide biosynthesis.</text>
</comment>
<feature type="region of interest" description="Disordered" evidence="9">
    <location>
        <begin position="49"/>
        <end position="71"/>
    </location>
</feature>
<dbReference type="FunCoup" id="A0A7M7P773">
    <property type="interactions" value="1216"/>
</dbReference>
<dbReference type="KEGG" id="spu:100893130"/>
<feature type="region of interest" description="Disordered" evidence="9">
    <location>
        <begin position="483"/>
        <end position="510"/>
    </location>
</feature>
<evidence type="ECO:0000256" key="4">
    <source>
        <dbReference type="ARBA" id="ARBA00022801"/>
    </source>
</evidence>
<feature type="compositionally biased region" description="Basic and acidic residues" evidence="9">
    <location>
        <begin position="430"/>
        <end position="441"/>
    </location>
</feature>
<proteinExistence type="inferred from homology"/>
<keyword evidence="2 8" id="KW-0853">WD repeat</keyword>
<dbReference type="InterPro" id="IPR036322">
    <property type="entry name" value="WD40_repeat_dom_sf"/>
</dbReference>
<organism evidence="10 11">
    <name type="scientific">Strongylocentrotus purpuratus</name>
    <name type="common">Purple sea urchin</name>
    <dbReference type="NCBI Taxonomy" id="7668"/>
    <lineage>
        <taxon>Eukaryota</taxon>
        <taxon>Metazoa</taxon>
        <taxon>Echinodermata</taxon>
        <taxon>Eleutherozoa</taxon>
        <taxon>Echinozoa</taxon>
        <taxon>Echinoidea</taxon>
        <taxon>Euechinoidea</taxon>
        <taxon>Echinacea</taxon>
        <taxon>Camarodonta</taxon>
        <taxon>Echinidea</taxon>
        <taxon>Strongylocentrotidae</taxon>
        <taxon>Strongylocentrotus</taxon>
    </lineage>
</organism>
<keyword evidence="4" id="KW-0378">Hydrolase</keyword>